<protein>
    <submittedName>
        <fullName evidence="2">Uncharacterized protein</fullName>
    </submittedName>
</protein>
<keyword evidence="3" id="KW-1185">Reference proteome</keyword>
<proteinExistence type="predicted"/>
<accession>A0A4Q2SSE8</accession>
<dbReference type="OrthoDB" id="4953662at2"/>
<dbReference type="AlphaFoldDB" id="A0A4Q2SSE8"/>
<reference evidence="2 3" key="1">
    <citation type="submission" date="2019-01" db="EMBL/GenBank/DDBJ databases">
        <title>Novel species of Nocardioides.</title>
        <authorList>
            <person name="Liu Q."/>
            <person name="X Y.-H."/>
        </authorList>
    </citation>
    <scope>NUCLEOTIDE SEQUENCE [LARGE SCALE GENOMIC DNA]</scope>
    <source>
        <strain evidence="2 3">HLT2-9</strain>
    </source>
</reference>
<dbReference type="RefSeq" id="WP_129427612.1">
    <property type="nucleotide sequence ID" value="NZ_SDWV01000015.1"/>
</dbReference>
<dbReference type="Proteomes" id="UP000291101">
    <property type="component" value="Unassembled WGS sequence"/>
</dbReference>
<sequence>MGTLFGSTTSARTGRLAALLLVPAVVVPASTTAASAAVGDALVVTNTVSATYDVDHAWQVFNAVDRNRASAAVGGTTATINYAVGVTALGSPARSGFEVRGTLGVTNPDEQALPVELSADLAGAGACAIAAADESPATGLQVTLPPGPSSFAYACAPGSVPADPATTTVTVSWQAPAVQDEAARAAGSSSAVAQAAYAVDQRTDELTTVTNSLDGATAVDLGTFDWDDVWAAPDHRVLVKVSSLALAAGDGVCADHVNLARESADATSDTETVTVCPAPEVLGEQSFGKAVGRIRVTCQGTVRAHLVNRSGRTVVYRLRVGTKVHKVAVKSLARKQVVTHGRPRAQVTLRADGARLDRLRIPQRCQAPGVLPDTGLRGTTR</sequence>
<gene>
    <name evidence="2" type="ORF">EUA94_14540</name>
</gene>
<evidence type="ECO:0000256" key="1">
    <source>
        <dbReference type="SAM" id="SignalP"/>
    </source>
</evidence>
<evidence type="ECO:0000313" key="2">
    <source>
        <dbReference type="EMBL" id="RYC07304.1"/>
    </source>
</evidence>
<keyword evidence="1" id="KW-0732">Signal</keyword>
<evidence type="ECO:0000313" key="3">
    <source>
        <dbReference type="Proteomes" id="UP000291101"/>
    </source>
</evidence>
<feature type="signal peptide" evidence="1">
    <location>
        <begin position="1"/>
        <end position="36"/>
    </location>
</feature>
<feature type="chain" id="PRO_5020912855" evidence="1">
    <location>
        <begin position="37"/>
        <end position="381"/>
    </location>
</feature>
<comment type="caution">
    <text evidence="2">The sequence shown here is derived from an EMBL/GenBank/DDBJ whole genome shotgun (WGS) entry which is preliminary data.</text>
</comment>
<dbReference type="EMBL" id="SDWV01000015">
    <property type="protein sequence ID" value="RYC07304.1"/>
    <property type="molecule type" value="Genomic_DNA"/>
</dbReference>
<organism evidence="2 3">
    <name type="scientific">Nocardioides zhouii</name>
    <dbReference type="NCBI Taxonomy" id="1168729"/>
    <lineage>
        <taxon>Bacteria</taxon>
        <taxon>Bacillati</taxon>
        <taxon>Actinomycetota</taxon>
        <taxon>Actinomycetes</taxon>
        <taxon>Propionibacteriales</taxon>
        <taxon>Nocardioidaceae</taxon>
        <taxon>Nocardioides</taxon>
    </lineage>
</organism>
<name>A0A4Q2SSE8_9ACTN</name>